<dbReference type="PANTHER" id="PTHR11012:SF30">
    <property type="entry name" value="PROTEIN KINASE-LIKE DOMAIN-CONTAINING"/>
    <property type="match status" value="1"/>
</dbReference>
<dbReference type="Gene3D" id="3.90.1200.10">
    <property type="match status" value="2"/>
</dbReference>
<feature type="domain" description="CHK kinase-like" evidence="2">
    <location>
        <begin position="554"/>
        <end position="752"/>
    </location>
</feature>
<dbReference type="AlphaFoldDB" id="A0AAJ7FQI6"/>
<feature type="domain" description="CHK kinase-like" evidence="2">
    <location>
        <begin position="137"/>
        <end position="335"/>
    </location>
</feature>
<dbReference type="SMART" id="SM00587">
    <property type="entry name" value="CHK"/>
    <property type="match status" value="2"/>
</dbReference>
<dbReference type="KEGG" id="ccin:107271615"/>
<keyword evidence="3" id="KW-1185">Reference proteome</keyword>
<evidence type="ECO:0000313" key="4">
    <source>
        <dbReference type="RefSeq" id="XP_015603305.2"/>
    </source>
</evidence>
<dbReference type="RefSeq" id="XP_015603305.2">
    <property type="nucleotide sequence ID" value="XM_015747819.2"/>
</dbReference>
<dbReference type="InterPro" id="IPR011009">
    <property type="entry name" value="Kinase-like_dom_sf"/>
</dbReference>
<accession>A0AAJ7FQI6</accession>
<dbReference type="Proteomes" id="UP000694920">
    <property type="component" value="Unplaced"/>
</dbReference>
<gene>
    <name evidence="4" type="primary">LOC107271615</name>
</gene>
<proteinExistence type="predicted"/>
<sequence length="834" mass="97643">MQSSQHCPEAYMDQEIHVDYLEEHLNEIAKKLNIERPRFRVTRGAKVGQYFIGDIFRVIVKGSRDEKICEIHVILKCAPRDPTRQEAMDSTPIFPREIMFYQEIVPIFVNLLKEYDMVLENIPKFYGASAIQTREIIFMEDLSEKNYTCRDRLKLLDYSHASLVMRELGRLHAYSFALREKKPEIFQKFKKIHDVLFTVNSHGTDVFLNRLRELQRIALKSIKQEGNIYAKRIRKFTSSFWEKMSNACNGNLVEPYAVICHGDAWTNNFMFKYEDEPKKKPISMYFLDFQMCRYATPVTDLTYTLFCCCNQETRARYYKQLLSDYHRSLSDFLTRFGCDPELLFPYDELTKQLRKFGYFGLGMAIFTLHVFTKVDADVNTVSKTHKDVVEAEERLDTDILYKSMLVGALVDAVDMGYISSMATDISQEHRKSERENELLEELKKIAKNVNYANPRFHVSPGSAKGDNIFGDIYRTTIEGEKDGKLEKSCSIIKCVPELQYLEEVIKVSTVFQREIMFYREIVPIFKKLLQEHDFELESIPKFYGADDTPNKQIIILEDLREKQYELRDRLKLLDYPHAYLALRGLGRFHAYSFALRDKHPEIFKKIQSIEDTMSEAIKNPTELMTKFQEGITALALKSISHKDPYYVQRVETFLENILPKLIEASDGSFAEPYAVLCHGDAWTNNFLFKYDDEAKTNPTSMYLLDFQMCRYASPIIDIMYTLFCCCSQETRREHYEQLLQDYHESLSSFLQQLGCDPEVLFPYEIFQQQVKKYGYYGPTMALFTLHGQTDATGEFGNMMDVNFCKKLEKRLETDRLFKNMMASAFIDAVDKNYI</sequence>
<dbReference type="PANTHER" id="PTHR11012">
    <property type="entry name" value="PROTEIN KINASE-LIKE DOMAIN-CONTAINING"/>
    <property type="match status" value="1"/>
</dbReference>
<dbReference type="InterPro" id="IPR004119">
    <property type="entry name" value="EcKL"/>
</dbReference>
<evidence type="ECO:0000259" key="2">
    <source>
        <dbReference type="SMART" id="SM00587"/>
    </source>
</evidence>
<feature type="coiled-coil region" evidence="1">
    <location>
        <begin position="422"/>
        <end position="449"/>
    </location>
</feature>
<keyword evidence="1" id="KW-0175">Coiled coil</keyword>
<protein>
    <submittedName>
        <fullName evidence="4">Uncharacterized protein LOC107271615</fullName>
    </submittedName>
</protein>
<reference evidence="4" key="1">
    <citation type="submission" date="2025-08" db="UniProtKB">
        <authorList>
            <consortium name="RefSeq"/>
        </authorList>
    </citation>
    <scope>IDENTIFICATION</scope>
</reference>
<evidence type="ECO:0000313" key="3">
    <source>
        <dbReference type="Proteomes" id="UP000694920"/>
    </source>
</evidence>
<dbReference type="GeneID" id="107271615"/>
<dbReference type="Pfam" id="PF02958">
    <property type="entry name" value="EcKL"/>
    <property type="match status" value="2"/>
</dbReference>
<dbReference type="SUPFAM" id="SSF56112">
    <property type="entry name" value="Protein kinase-like (PK-like)"/>
    <property type="match status" value="2"/>
</dbReference>
<organism evidence="3 4">
    <name type="scientific">Cephus cinctus</name>
    <name type="common">Wheat stem sawfly</name>
    <dbReference type="NCBI Taxonomy" id="211228"/>
    <lineage>
        <taxon>Eukaryota</taxon>
        <taxon>Metazoa</taxon>
        <taxon>Ecdysozoa</taxon>
        <taxon>Arthropoda</taxon>
        <taxon>Hexapoda</taxon>
        <taxon>Insecta</taxon>
        <taxon>Pterygota</taxon>
        <taxon>Neoptera</taxon>
        <taxon>Endopterygota</taxon>
        <taxon>Hymenoptera</taxon>
        <taxon>Cephoidea</taxon>
        <taxon>Cephidae</taxon>
        <taxon>Cephus</taxon>
    </lineage>
</organism>
<name>A0AAJ7FQI6_CEPCN</name>
<dbReference type="InterPro" id="IPR015897">
    <property type="entry name" value="CHK_kinase-like"/>
</dbReference>
<evidence type="ECO:0000256" key="1">
    <source>
        <dbReference type="SAM" id="Coils"/>
    </source>
</evidence>